<accession>A0A4Y2N7R3</accession>
<dbReference type="AlphaFoldDB" id="A0A4Y2N7R3"/>
<protein>
    <submittedName>
        <fullName evidence="1">Uncharacterized protein</fullName>
    </submittedName>
</protein>
<name>A0A4Y2N7R3_ARAVE</name>
<sequence length="153" mass="17840">MAYTECPLDVRESLAAQYFVDAIREEDTQHSMRFMYAKDLNSALAYSIYEAARTVSKTYRHVRSMEIELEKLFNISVAGKKNTLRQNPKLTSWKCKKKGHVQRLLGDYFQPDKLTYDRLVGRKLRFLNKASEEGLKVYSLSGGKNRLYIERSI</sequence>
<comment type="caution">
    <text evidence="1">The sequence shown here is derived from an EMBL/GenBank/DDBJ whole genome shotgun (WGS) entry which is preliminary data.</text>
</comment>
<organism evidence="1 2">
    <name type="scientific">Araneus ventricosus</name>
    <name type="common">Orbweaver spider</name>
    <name type="synonym">Epeira ventricosa</name>
    <dbReference type="NCBI Taxonomy" id="182803"/>
    <lineage>
        <taxon>Eukaryota</taxon>
        <taxon>Metazoa</taxon>
        <taxon>Ecdysozoa</taxon>
        <taxon>Arthropoda</taxon>
        <taxon>Chelicerata</taxon>
        <taxon>Arachnida</taxon>
        <taxon>Araneae</taxon>
        <taxon>Araneomorphae</taxon>
        <taxon>Entelegynae</taxon>
        <taxon>Araneoidea</taxon>
        <taxon>Araneidae</taxon>
        <taxon>Araneus</taxon>
    </lineage>
</organism>
<gene>
    <name evidence="1" type="ORF">AVEN_245449_1</name>
</gene>
<dbReference type="Proteomes" id="UP000499080">
    <property type="component" value="Unassembled WGS sequence"/>
</dbReference>
<dbReference type="OrthoDB" id="6512026at2759"/>
<keyword evidence="2" id="KW-1185">Reference proteome</keyword>
<reference evidence="1 2" key="1">
    <citation type="journal article" date="2019" name="Sci. Rep.">
        <title>Orb-weaving spider Araneus ventricosus genome elucidates the spidroin gene catalogue.</title>
        <authorList>
            <person name="Kono N."/>
            <person name="Nakamura H."/>
            <person name="Ohtoshi R."/>
            <person name="Moran D.A.P."/>
            <person name="Shinohara A."/>
            <person name="Yoshida Y."/>
            <person name="Fujiwara M."/>
            <person name="Mori M."/>
            <person name="Tomita M."/>
            <person name="Arakawa K."/>
        </authorList>
    </citation>
    <scope>NUCLEOTIDE SEQUENCE [LARGE SCALE GENOMIC DNA]</scope>
</reference>
<proteinExistence type="predicted"/>
<dbReference type="EMBL" id="BGPR01008612">
    <property type="protein sequence ID" value="GBN34942.1"/>
    <property type="molecule type" value="Genomic_DNA"/>
</dbReference>
<evidence type="ECO:0000313" key="2">
    <source>
        <dbReference type="Proteomes" id="UP000499080"/>
    </source>
</evidence>
<evidence type="ECO:0000313" key="1">
    <source>
        <dbReference type="EMBL" id="GBN34942.1"/>
    </source>
</evidence>